<evidence type="ECO:0000256" key="1">
    <source>
        <dbReference type="SAM" id="MobiDB-lite"/>
    </source>
</evidence>
<gene>
    <name evidence="2" type="ORF">K8V07_04290</name>
</gene>
<feature type="region of interest" description="Disordered" evidence="1">
    <location>
        <begin position="92"/>
        <end position="126"/>
    </location>
</feature>
<dbReference type="EMBL" id="DYVL01000057">
    <property type="protein sequence ID" value="HJG11127.1"/>
    <property type="molecule type" value="Genomic_DNA"/>
</dbReference>
<dbReference type="AlphaFoldDB" id="A0A921I4L2"/>
<dbReference type="Proteomes" id="UP000747074">
    <property type="component" value="Unassembled WGS sequence"/>
</dbReference>
<name>A0A921I4L2_9BACE</name>
<reference evidence="2" key="1">
    <citation type="journal article" date="2021" name="PeerJ">
        <title>Extensive microbial diversity within the chicken gut microbiome revealed by metagenomics and culture.</title>
        <authorList>
            <person name="Gilroy R."/>
            <person name="Ravi A."/>
            <person name="Getino M."/>
            <person name="Pursley I."/>
            <person name="Horton D.L."/>
            <person name="Alikhan N.F."/>
            <person name="Baker D."/>
            <person name="Gharbi K."/>
            <person name="Hall N."/>
            <person name="Watson M."/>
            <person name="Adriaenssens E.M."/>
            <person name="Foster-Nyarko E."/>
            <person name="Jarju S."/>
            <person name="Secka A."/>
            <person name="Antonio M."/>
            <person name="Oren A."/>
            <person name="Chaudhuri R.R."/>
            <person name="La Ragione R."/>
            <person name="Hildebrand F."/>
            <person name="Pallen M.J."/>
        </authorList>
    </citation>
    <scope>NUCLEOTIDE SEQUENCE</scope>
    <source>
        <strain evidence="2">CHK154-13316</strain>
    </source>
</reference>
<sequence>MKRNILYSLTGMLIFVLAACTDDWFNNRYEQMPEGETDVNATVEFLPLRPALDVKTRTAGDAIKDINNLCVLLYDKEGTLTKVYYLLPDGSSSTEGNDGSFKVKDEDRTNNDAEGGPTAESRTQQASFRLSGVPYGNHYIYAVANMGNLMKTSHYPAIRTREGLKSIGLAWQAENWVSTEDGAKSKAIANNQMFGHFTTLPDAPTGANRNTEDALVAINKKGMTLHAWIRRAASKVTVAYDASALKEGVFIYLKSVQIKDIPTHCYLGKDNKVGAEDEGYDLPFPAKGEDMPDGEVIKYYEGDTEPTVFDASYPVRLSTGKSYYPWPVEENGVLHKKGHEETADALFFFENMQGKGPSKLQDADGNGELDHPGLPGDNILYPDYLPKDDVPYGTYIEVDAYYVSVNPEKVGSGNIKYRFMLGKDVKTDYNAERNHHYKLTLKFKNFANDADWHIEYQEPEPGIEVPNPYYISYLYNHSMMLPLKVRTGGRKLGKIEARIVDNRWGPYNALKTFDYYDKMDIANANPWNGFLSLRATKDLVITGTAPYIETSNQSYYEEHKRGERTYPIGDITDEEEHSFFGEAGEEKDGEYKVRKEGDSIYHMLLPMYTRAKQLIKATAYTGNNPYVAYQRRSEVEIKATLLNPDGTVWKTISTNSSVTNSAKGNENPVIYQVRRIVNPKGIWRSHDNDAGFDVLLKRLPQENGTKFEVFASEGPWKAYVVCGDKSFINLGVGKEHSEVSNDTVYGKTGSNIDFRIDFNGGCGENENRYAIIRVEYHNYTCYHLIFVRQGDAPDALIDGGTEWHARNMKTKDTETASPLEEGSLFKWGNMTEPIDAVNNKTPGPYWINVTPESFQGPGTQKLTIAGTSGEKAWGEIKPVNAPSDDKSGFDAAFVDSSQLPSNTRIASYDDFKALYDHIDIKQGYGILYGDGSTSTEDDINDAYGYDYNHTKRGMRGCFVYNQQTGKSLFFPIGASGYGHRKEKDAKGAGTLRYAATRAERFPSGWLSESYPVGVAGAPLFYDVYMRPGAIYWLSHYVKAEKPGDGNATGWDFNYFTFDFYPITRSSTGGAQDACFVRCVEDK</sequence>
<accession>A0A921I4L2</accession>
<proteinExistence type="predicted"/>
<reference evidence="2" key="2">
    <citation type="submission" date="2021-09" db="EMBL/GenBank/DDBJ databases">
        <authorList>
            <person name="Gilroy R."/>
        </authorList>
    </citation>
    <scope>NUCLEOTIDE SEQUENCE</scope>
    <source>
        <strain evidence="2">CHK154-13316</strain>
    </source>
</reference>
<evidence type="ECO:0000313" key="3">
    <source>
        <dbReference type="Proteomes" id="UP000747074"/>
    </source>
</evidence>
<dbReference type="PROSITE" id="PS51257">
    <property type="entry name" value="PROKAR_LIPOPROTEIN"/>
    <property type="match status" value="1"/>
</dbReference>
<protein>
    <submittedName>
        <fullName evidence="2">DUF4906 domain-containing protein</fullName>
    </submittedName>
</protein>
<evidence type="ECO:0000313" key="2">
    <source>
        <dbReference type="EMBL" id="HJG11127.1"/>
    </source>
</evidence>
<comment type="caution">
    <text evidence="2">The sequence shown here is derived from an EMBL/GenBank/DDBJ whole genome shotgun (WGS) entry which is preliminary data.</text>
</comment>
<feature type="compositionally biased region" description="Basic and acidic residues" evidence="1">
    <location>
        <begin position="101"/>
        <end position="111"/>
    </location>
</feature>
<organism evidence="2 3">
    <name type="scientific">Bacteroides xylanisolvens</name>
    <dbReference type="NCBI Taxonomy" id="371601"/>
    <lineage>
        <taxon>Bacteria</taxon>
        <taxon>Pseudomonadati</taxon>
        <taxon>Bacteroidota</taxon>
        <taxon>Bacteroidia</taxon>
        <taxon>Bacteroidales</taxon>
        <taxon>Bacteroidaceae</taxon>
        <taxon>Bacteroides</taxon>
    </lineage>
</organism>